<dbReference type="EMBL" id="FR824068">
    <property type="protein sequence ID" value="CCA16546.1"/>
    <property type="molecule type" value="Genomic_DNA"/>
</dbReference>
<sequence>MTCEKHSNERRSFLSKFQAKMNKNQQSTDGKRDFSLGVLTFRTHCICVSLGCCILQYGVSTSQCVKHLRSVSRVENNMRSEKYVTDENPMSIAISMLQLCVAFGNSYACDEGKSPN</sequence>
<dbReference type="AlphaFoldDB" id="F0W604"/>
<reference evidence="1" key="1">
    <citation type="journal article" date="2011" name="PLoS Biol.">
        <title>Gene gain and loss during evolution of obligate parasitism in the white rust pathogen of Arabidopsis thaliana.</title>
        <authorList>
            <person name="Kemen E."/>
            <person name="Gardiner A."/>
            <person name="Schultz-Larsen T."/>
            <person name="Kemen A.C."/>
            <person name="Balmuth A.L."/>
            <person name="Robert-Seilaniantz A."/>
            <person name="Bailey K."/>
            <person name="Holub E."/>
            <person name="Studholme D.J."/>
            <person name="Maclean D."/>
            <person name="Jones J.D."/>
        </authorList>
    </citation>
    <scope>NUCLEOTIDE SEQUENCE</scope>
</reference>
<organism evidence="1">
    <name type="scientific">Albugo laibachii Nc14</name>
    <dbReference type="NCBI Taxonomy" id="890382"/>
    <lineage>
        <taxon>Eukaryota</taxon>
        <taxon>Sar</taxon>
        <taxon>Stramenopiles</taxon>
        <taxon>Oomycota</taxon>
        <taxon>Peronosporomycetes</taxon>
        <taxon>Albuginales</taxon>
        <taxon>Albuginaceae</taxon>
        <taxon>Albugo</taxon>
    </lineage>
</organism>
<protein>
    <submittedName>
        <fullName evidence="1">AlNc14C23G2309 protein</fullName>
    </submittedName>
</protein>
<gene>
    <name evidence="1" type="primary">AlNc14C23G2309</name>
    <name evidence="1" type="ORF">ALNC14_026890</name>
</gene>
<proteinExistence type="predicted"/>
<evidence type="ECO:0000313" key="1">
    <source>
        <dbReference type="EMBL" id="CCA16546.1"/>
    </source>
</evidence>
<dbReference type="HOGENOM" id="CLU_2101460_0_0_1"/>
<reference evidence="1" key="2">
    <citation type="submission" date="2011-02" db="EMBL/GenBank/DDBJ databases">
        <authorList>
            <person name="MacLean D."/>
        </authorList>
    </citation>
    <scope>NUCLEOTIDE SEQUENCE</scope>
</reference>
<name>F0W604_9STRA</name>
<accession>F0W604</accession>